<dbReference type="Proteomes" id="UP001056535">
    <property type="component" value="Chromosome"/>
</dbReference>
<evidence type="ECO:0008006" key="4">
    <source>
        <dbReference type="Google" id="ProtNLM"/>
    </source>
</evidence>
<accession>A0ABY4YM13</accession>
<dbReference type="RefSeq" id="WP_252623519.1">
    <property type="nucleotide sequence ID" value="NZ_CP099490.1"/>
</dbReference>
<keyword evidence="3" id="KW-1185">Reference proteome</keyword>
<organism evidence="2 3">
    <name type="scientific">Ornithinimicrobium cryptoxanthini</name>
    <dbReference type="NCBI Taxonomy" id="2934161"/>
    <lineage>
        <taxon>Bacteria</taxon>
        <taxon>Bacillati</taxon>
        <taxon>Actinomycetota</taxon>
        <taxon>Actinomycetes</taxon>
        <taxon>Micrococcales</taxon>
        <taxon>Ornithinimicrobiaceae</taxon>
        <taxon>Ornithinimicrobium</taxon>
    </lineage>
</organism>
<evidence type="ECO:0000256" key="1">
    <source>
        <dbReference type="SAM" id="MobiDB-lite"/>
    </source>
</evidence>
<dbReference type="EMBL" id="CP099490">
    <property type="protein sequence ID" value="USQ77827.1"/>
    <property type="molecule type" value="Genomic_DNA"/>
</dbReference>
<evidence type="ECO:0000313" key="2">
    <source>
        <dbReference type="EMBL" id="USQ77827.1"/>
    </source>
</evidence>
<reference evidence="2" key="1">
    <citation type="submission" date="2022-06" db="EMBL/GenBank/DDBJ databases">
        <title>Ornithinimicrobium JY.X270.</title>
        <authorList>
            <person name="Huang Y."/>
        </authorList>
    </citation>
    <scope>NUCLEOTIDE SEQUENCE</scope>
    <source>
        <strain evidence="2">JY.X270</strain>
    </source>
</reference>
<name>A0ABY4YM13_9MICO</name>
<gene>
    <name evidence="2" type="ORF">NF557_08035</name>
</gene>
<protein>
    <recommendedName>
        <fullName evidence="4">PPE family protein</fullName>
    </recommendedName>
</protein>
<feature type="region of interest" description="Disordered" evidence="1">
    <location>
        <begin position="436"/>
        <end position="475"/>
    </location>
</feature>
<proteinExistence type="predicted"/>
<sequence>MGELIERGEVLARSLMYDAHQRDGRAMLRAWGEVVEGANDLWSRLPQASDVPGTGKQVIDQLERSARTLRRAAGDAREVDSTLQEIGQVFTQAAEMIGQSGVAERREPTRWTSAQLRDSFAARVSIMHTLYVASHAVSVALSENALAEQLDARLRHHRRTPAHELRHRVLGVEQVAHSYINGHYPQALTGKQREPVDHVRIPSAIAAWDVYAQRVLTQEPTTHAMARVAEAAFAASTHAHRMWRAAVQAGHVDQAVFDSQIAPALETMIEKWGEAHTRFKQLTHPHETSPPSLREAGWELADAMREVTTTPVGPASAKDIGNRADMPSLVRSLHRFHATVAGVGALFHETARQAPLEVDARAANDIIKAALDTDDERLSPSRDAFAVTPRDVQLKRAVPLPDGMRGRLENAGHDVATATRASLRATMAASDRGRDAMTVPNSWTHHVGSGNKLPTSRDREQSAATINVSVPHVPR</sequence>
<evidence type="ECO:0000313" key="3">
    <source>
        <dbReference type="Proteomes" id="UP001056535"/>
    </source>
</evidence>